<organism evidence="2 3">
    <name type="scientific">Algoriphagus pacificus</name>
    <dbReference type="NCBI Taxonomy" id="2811234"/>
    <lineage>
        <taxon>Bacteria</taxon>
        <taxon>Pseudomonadati</taxon>
        <taxon>Bacteroidota</taxon>
        <taxon>Cytophagia</taxon>
        <taxon>Cytophagales</taxon>
        <taxon>Cyclobacteriaceae</taxon>
        <taxon>Algoriphagus</taxon>
    </lineage>
</organism>
<accession>A0ABS3CFJ3</accession>
<dbReference type="Pfam" id="PF09423">
    <property type="entry name" value="PhoD"/>
    <property type="match status" value="1"/>
</dbReference>
<name>A0ABS3CFJ3_9BACT</name>
<evidence type="ECO:0000313" key="3">
    <source>
        <dbReference type="Proteomes" id="UP000664480"/>
    </source>
</evidence>
<dbReference type="PANTHER" id="PTHR43606:SF2">
    <property type="entry name" value="ALKALINE PHOSPHATASE FAMILY PROTEIN (AFU_ORTHOLOGUE AFUA_5G03860)"/>
    <property type="match status" value="1"/>
</dbReference>
<evidence type="ECO:0000259" key="1">
    <source>
        <dbReference type="Pfam" id="PF09423"/>
    </source>
</evidence>
<dbReference type="PANTHER" id="PTHR43606">
    <property type="entry name" value="PHOSPHATASE, PUTATIVE (AFU_ORTHOLOGUE AFUA_6G08710)-RELATED"/>
    <property type="match status" value="1"/>
</dbReference>
<dbReference type="SUPFAM" id="SSF56300">
    <property type="entry name" value="Metallo-dependent phosphatases"/>
    <property type="match status" value="1"/>
</dbReference>
<protein>
    <submittedName>
        <fullName evidence="2">Alkaline phosphatase D family protein</fullName>
    </submittedName>
</protein>
<dbReference type="RefSeq" id="WP_206585975.1">
    <property type="nucleotide sequence ID" value="NZ_JAFKCU010000002.1"/>
</dbReference>
<dbReference type="Proteomes" id="UP000664480">
    <property type="component" value="Unassembled WGS sequence"/>
</dbReference>
<proteinExistence type="predicted"/>
<reference evidence="2 3" key="1">
    <citation type="submission" date="2021-03" db="EMBL/GenBank/DDBJ databases">
        <title>novel species isolated from a fishpond in China.</title>
        <authorList>
            <person name="Lu H."/>
            <person name="Cai Z."/>
        </authorList>
    </citation>
    <scope>NUCLEOTIDE SEQUENCE [LARGE SCALE GENOMIC DNA]</scope>
    <source>
        <strain evidence="2 3">YJ13C</strain>
    </source>
</reference>
<dbReference type="InterPro" id="IPR029052">
    <property type="entry name" value="Metallo-depent_PP-like"/>
</dbReference>
<sequence>MKRRSAVKAMALTTFSPLFLPQGFTGIKKFLGIQEQAFKSNWENWPDMKWVGPEFWGNRLQDWEIIEGKATCVIAAPNRSLHILTHQLGAELANFEQTVKIDWANSSLGGNEKVYAGFRLGAKGRFEDYRSAAVFGEGLDVGINGKGQLSIGDKVSQETLDLSKTISLELKAKYSAGAYVLILNGKTEGNTSSVSLSQEGVEPQTLQGNIALVCHCPNDSTVDAPLAAFSDWVFQGEKITEHADQLFGPICFAQYTLHRGILKMTAQLAPIEEIKGLKISLQLQRGNEWETIQTADIDPLGRIAQFRIQDWAIQETKPYRVHLEIPLKNKLQEFDYYGEIAKEPESQEDLKVAVFSCNADHGFPDEEVSIHVNKHQPDMALFLGDQFYEGTGGFGIQTDRIEKSSLDYLRKWYMFGWSYRNIFRTIPAAFIPDDHDVYHGNVWGMGGEHAPTDKGWGYVAQDQGGYKMSPQWVNMIQATQTSHLPDPYDPRPVKQGINVYYTDWNYGGVSFAILEDRKFKSAPKKVLPEEAKVQNGFIQNRDFDIRKYYDIEAELLGERQMEFLTHWVSHWDDGIQMKAVCSQTNFCTVATLPEGSIIDEIVPSLAIPEKGEYVPGDAPTSDMDSNGWPQKGRDEALRTIRKAFALHIAGDQHLASTVHYGVDEFRDSGFAFAGPALNNLWPRRWWPQVPSDHQPIPGKAKYTGDFLDGFGNKMTIHAVANPYKTGFEPSRIYDRGTGYGIITFDKLARKMKIECWPRNVDPIANPAGQYEGWPIEIAQEENYARKAKGFLPMIEVKGAKNPVLEIFNEKRNELEYAIRLKETNHLAKVFSEDTFRVNLIDTTSGKKISMGNLKISKETDQPIVFDFS</sequence>
<keyword evidence="3" id="KW-1185">Reference proteome</keyword>
<feature type="domain" description="PhoD-like phosphatase metallophosphatase" evidence="1">
    <location>
        <begin position="353"/>
        <end position="667"/>
    </location>
</feature>
<evidence type="ECO:0000313" key="2">
    <source>
        <dbReference type="EMBL" id="MBN7815291.1"/>
    </source>
</evidence>
<dbReference type="Gene3D" id="3.60.21.70">
    <property type="entry name" value="PhoD-like phosphatase"/>
    <property type="match status" value="1"/>
</dbReference>
<gene>
    <name evidence="2" type="ORF">J0A69_07625</name>
</gene>
<dbReference type="EMBL" id="JAFKCU010000002">
    <property type="protein sequence ID" value="MBN7815291.1"/>
    <property type="molecule type" value="Genomic_DNA"/>
</dbReference>
<dbReference type="InterPro" id="IPR018946">
    <property type="entry name" value="PhoD-like_MPP"/>
</dbReference>
<dbReference type="InterPro" id="IPR052900">
    <property type="entry name" value="Phospholipid_Metab_Enz"/>
</dbReference>
<dbReference type="InterPro" id="IPR038607">
    <property type="entry name" value="PhoD-like_sf"/>
</dbReference>
<comment type="caution">
    <text evidence="2">The sequence shown here is derived from an EMBL/GenBank/DDBJ whole genome shotgun (WGS) entry which is preliminary data.</text>
</comment>